<comment type="caution">
    <text evidence="3">The sequence shown here is derived from an EMBL/GenBank/DDBJ whole genome shotgun (WGS) entry which is preliminary data.</text>
</comment>
<gene>
    <name evidence="3" type="ORF">PCOR1329_LOCUS9463</name>
</gene>
<dbReference type="Pfam" id="PF21636">
    <property type="entry name" value="PPP1R21_C"/>
    <property type="match status" value="1"/>
</dbReference>
<sequence length="263" mass="28370">MFLIMFLFVHFLFFSYEVVGQPAIYILFILCSQVMQDAGGRSAPGGSGAPTSATEKPGGAGSLGELVLSSRQRALLDSVSVTAQESASLRQHGFFVDVISLSAGEASLASGPPSSEALESWELAVRKVYEQHVRSLQAQVRSADGKATELHLSMQHNLGLLKEQEEAKQTLRDQVSSKHEQLNGVLEDMATTRKNYDSQLAVLTEHICGLSQKISEKDESLASLQTQKVLCGHCGTWSVMGKLLSPEAAGVCQTCKEKVLSKV</sequence>
<evidence type="ECO:0000313" key="4">
    <source>
        <dbReference type="Proteomes" id="UP001189429"/>
    </source>
</evidence>
<evidence type="ECO:0000313" key="3">
    <source>
        <dbReference type="EMBL" id="CAK0801681.1"/>
    </source>
</evidence>
<feature type="chain" id="PRO_5047086682" description="Protein phosphatase 1 regulatory subunit 21 C-terminal domain-containing protein" evidence="1">
    <location>
        <begin position="21"/>
        <end position="263"/>
    </location>
</feature>
<name>A0ABN9Q7D4_9DINO</name>
<accession>A0ABN9Q7D4</accession>
<dbReference type="Proteomes" id="UP001189429">
    <property type="component" value="Unassembled WGS sequence"/>
</dbReference>
<dbReference type="InterPro" id="IPR049372">
    <property type="entry name" value="PPP1R21_C"/>
</dbReference>
<keyword evidence="1" id="KW-0732">Signal</keyword>
<dbReference type="PANTHER" id="PTHR21448:SF0">
    <property type="entry name" value="PROTEIN PHOSPHATASE 1 REGULATORY SUBUNIT 21"/>
    <property type="match status" value="1"/>
</dbReference>
<organism evidence="3 4">
    <name type="scientific">Prorocentrum cordatum</name>
    <dbReference type="NCBI Taxonomy" id="2364126"/>
    <lineage>
        <taxon>Eukaryota</taxon>
        <taxon>Sar</taxon>
        <taxon>Alveolata</taxon>
        <taxon>Dinophyceae</taxon>
        <taxon>Prorocentrales</taxon>
        <taxon>Prorocentraceae</taxon>
        <taxon>Prorocentrum</taxon>
    </lineage>
</organism>
<dbReference type="PANTHER" id="PTHR21448">
    <property type="entry name" value="SMOOTH MUSCLE MYOSIN HEAVY CHAIN-RELATED"/>
    <property type="match status" value="1"/>
</dbReference>
<reference evidence="3" key="1">
    <citation type="submission" date="2023-10" db="EMBL/GenBank/DDBJ databases">
        <authorList>
            <person name="Chen Y."/>
            <person name="Shah S."/>
            <person name="Dougan E. K."/>
            <person name="Thang M."/>
            <person name="Chan C."/>
        </authorList>
    </citation>
    <scope>NUCLEOTIDE SEQUENCE [LARGE SCALE GENOMIC DNA]</scope>
</reference>
<feature type="domain" description="Protein phosphatase 1 regulatory subunit 21 C-terminal" evidence="2">
    <location>
        <begin position="118"/>
        <end position="225"/>
    </location>
</feature>
<feature type="signal peptide" evidence="1">
    <location>
        <begin position="1"/>
        <end position="20"/>
    </location>
</feature>
<protein>
    <recommendedName>
        <fullName evidence="2">Protein phosphatase 1 regulatory subunit 21 C-terminal domain-containing protein</fullName>
    </recommendedName>
</protein>
<dbReference type="InterPro" id="IPR040024">
    <property type="entry name" value="PPP1R21"/>
</dbReference>
<dbReference type="EMBL" id="CAUYUJ010002636">
    <property type="protein sequence ID" value="CAK0801681.1"/>
    <property type="molecule type" value="Genomic_DNA"/>
</dbReference>
<proteinExistence type="predicted"/>
<keyword evidence="4" id="KW-1185">Reference proteome</keyword>
<evidence type="ECO:0000259" key="2">
    <source>
        <dbReference type="Pfam" id="PF21636"/>
    </source>
</evidence>
<evidence type="ECO:0000256" key="1">
    <source>
        <dbReference type="SAM" id="SignalP"/>
    </source>
</evidence>